<dbReference type="InterPro" id="IPR045063">
    <property type="entry name" value="Dynamin_N"/>
</dbReference>
<reference evidence="6" key="1">
    <citation type="submission" date="2010-06" db="EMBL/GenBank/DDBJ databases">
        <authorList>
            <person name="Jiang H."/>
            <person name="Abraham K."/>
            <person name="Ali S."/>
            <person name="Alsbrooks S.L."/>
            <person name="Anim B.N."/>
            <person name="Anosike U.S."/>
            <person name="Attaway T."/>
            <person name="Bandaranaike D.P."/>
            <person name="Battles P.K."/>
            <person name="Bell S.N."/>
            <person name="Bell A.V."/>
            <person name="Beltran B."/>
            <person name="Bickham C."/>
            <person name="Bustamante Y."/>
            <person name="Caleb T."/>
            <person name="Canada A."/>
            <person name="Cardenas V."/>
            <person name="Carter K."/>
            <person name="Chacko J."/>
            <person name="Chandrabose M.N."/>
            <person name="Chavez D."/>
            <person name="Chavez A."/>
            <person name="Chen L."/>
            <person name="Chu H.-S."/>
            <person name="Claassen K.J."/>
            <person name="Cockrell R."/>
            <person name="Collins M."/>
            <person name="Cooper J.A."/>
            <person name="Cree A."/>
            <person name="Curry S.M."/>
            <person name="Da Y."/>
            <person name="Dao M.D."/>
            <person name="Das B."/>
            <person name="Davila M.-L."/>
            <person name="Davy-Carroll L."/>
            <person name="Denson S."/>
            <person name="Dinh H."/>
            <person name="Ebong V.E."/>
            <person name="Edwards J.R."/>
            <person name="Egan A."/>
            <person name="El-Daye J."/>
            <person name="Escobedo L."/>
            <person name="Fernandez S."/>
            <person name="Fernando P.R."/>
            <person name="Flagg N."/>
            <person name="Forbes L.D."/>
            <person name="Fowler R.G."/>
            <person name="Fu Q."/>
            <person name="Gabisi R.A."/>
            <person name="Ganer J."/>
            <person name="Garbino Pronczuk A."/>
            <person name="Garcia R.M."/>
            <person name="Garner T."/>
            <person name="Garrett T.E."/>
            <person name="Gonzalez D.A."/>
            <person name="Hamid H."/>
            <person name="Hawkins E.S."/>
            <person name="Hirani K."/>
            <person name="Hogues M.E."/>
            <person name="Hollins B."/>
            <person name="Hsiao C.-H."/>
            <person name="Jabil R."/>
            <person name="James M.L."/>
            <person name="Jhangiani S.N."/>
            <person name="Johnson B."/>
            <person name="Johnson Q."/>
            <person name="Joshi V."/>
            <person name="Kalu J.B."/>
            <person name="Kam C."/>
            <person name="Kashfia A."/>
            <person name="Keebler J."/>
            <person name="Kisamo H."/>
            <person name="Kovar C.L."/>
            <person name="Lago L.A."/>
            <person name="Lai C.-Y."/>
            <person name="Laidlaw J."/>
            <person name="Lara F."/>
            <person name="Le T.-K."/>
            <person name="Lee S.L."/>
            <person name="Legall F.H."/>
            <person name="Lemon S.J."/>
            <person name="Lewis L.R."/>
            <person name="Li B."/>
            <person name="Liu Y."/>
            <person name="Liu Y.-S."/>
            <person name="Lopez J."/>
            <person name="Lozado R.J."/>
            <person name="Lu J."/>
            <person name="Madu R.C."/>
            <person name="Maheshwari M."/>
            <person name="Maheshwari R."/>
            <person name="Malloy K."/>
            <person name="Martinez E."/>
            <person name="Mathew T."/>
            <person name="Mercado I.C."/>
            <person name="Mercado C."/>
            <person name="Meyer B."/>
            <person name="Montgomery K."/>
            <person name="Morgan M.B."/>
            <person name="Munidasa M."/>
            <person name="Nazareth L.V."/>
            <person name="Nelson J."/>
            <person name="Ng B.M."/>
            <person name="Nguyen N.B."/>
            <person name="Nguyen P.Q."/>
            <person name="Nguyen T."/>
            <person name="Obregon M."/>
            <person name="Okwuonu G.O."/>
            <person name="Onwere C.G."/>
            <person name="Orozco G."/>
            <person name="Parra A."/>
            <person name="Patel S."/>
            <person name="Patil S."/>
            <person name="Perez A."/>
            <person name="Perez Y."/>
            <person name="Pham C."/>
            <person name="Primus E.L."/>
            <person name="Pu L.-L."/>
            <person name="Puazo M."/>
            <person name="Qin X."/>
            <person name="Quiroz J.B."/>
            <person name="Reese J."/>
            <person name="Richards S."/>
            <person name="Rives C.M."/>
            <person name="Robberts R."/>
            <person name="Ruiz S.J."/>
            <person name="Ruiz M.J."/>
            <person name="Santibanez J."/>
            <person name="Schneider B.W."/>
            <person name="Sisson I."/>
            <person name="Smith M."/>
            <person name="Sodergren E."/>
            <person name="Song X.-Z."/>
            <person name="Song B.B."/>
            <person name="Summersgill H."/>
            <person name="Thelus R."/>
            <person name="Thornton R.D."/>
            <person name="Trejos Z.Y."/>
            <person name="Usmani K."/>
            <person name="Vattathil S."/>
            <person name="Villasana D."/>
            <person name="Walker D.L."/>
            <person name="Wang S."/>
            <person name="Wang K."/>
            <person name="White C.S."/>
            <person name="Williams A.C."/>
            <person name="Williamson J."/>
            <person name="Wilson K."/>
            <person name="Woghiren I.O."/>
            <person name="Woodworth J.R."/>
            <person name="Worley K.C."/>
            <person name="Wright R.A."/>
            <person name="Wu W."/>
            <person name="Young L."/>
            <person name="Zhang L."/>
            <person name="Zhang J."/>
            <person name="Zhu Y."/>
            <person name="Muzny D.M."/>
            <person name="Weinstock G."/>
            <person name="Gibbs R.A."/>
        </authorList>
    </citation>
    <scope>NUCLEOTIDE SEQUENCE [LARGE SCALE GENOMIC DNA]</scope>
    <source>
        <strain evidence="6">LSR1</strain>
    </source>
</reference>
<accession>A0A8R2JMU0</accession>
<evidence type="ECO:0000313" key="6">
    <source>
        <dbReference type="Proteomes" id="UP000007819"/>
    </source>
</evidence>
<dbReference type="RefSeq" id="XP_029342552.1">
    <property type="nucleotide sequence ID" value="XM_029486692.1"/>
</dbReference>
<dbReference type="OrthoDB" id="5061070at2759"/>
<dbReference type="Pfam" id="PF02212">
    <property type="entry name" value="GED"/>
    <property type="match status" value="1"/>
</dbReference>
<dbReference type="Gene3D" id="3.40.50.300">
    <property type="entry name" value="P-loop containing nucleotide triphosphate hydrolases"/>
    <property type="match status" value="1"/>
</dbReference>
<dbReference type="GO" id="GO:0005525">
    <property type="term" value="F:GTP binding"/>
    <property type="evidence" value="ECO:0007669"/>
    <property type="project" value="UniProtKB-KW"/>
</dbReference>
<dbReference type="InterPro" id="IPR001401">
    <property type="entry name" value="Dynamin_GTPase"/>
</dbReference>
<dbReference type="PANTHER" id="PTHR11566:SF21">
    <property type="entry name" value="DYNAMIN RELATED PROTEIN 1, ISOFORM A"/>
    <property type="match status" value="1"/>
</dbReference>
<dbReference type="GO" id="GO:0005737">
    <property type="term" value="C:cytoplasm"/>
    <property type="evidence" value="ECO:0007669"/>
    <property type="project" value="TreeGrafter"/>
</dbReference>
<dbReference type="SMART" id="SM00053">
    <property type="entry name" value="DYNc"/>
    <property type="match status" value="1"/>
</dbReference>
<keyword evidence="1 3" id="KW-0547">Nucleotide-binding</keyword>
<dbReference type="InterPro" id="IPR000375">
    <property type="entry name" value="Dynamin_stalk"/>
</dbReference>
<evidence type="ECO:0000256" key="3">
    <source>
        <dbReference type="RuleBase" id="RU003932"/>
    </source>
</evidence>
<dbReference type="Proteomes" id="UP000007819">
    <property type="component" value="Chromosome A1"/>
</dbReference>
<organism evidence="5 6">
    <name type="scientific">Acyrthosiphon pisum</name>
    <name type="common">Pea aphid</name>
    <dbReference type="NCBI Taxonomy" id="7029"/>
    <lineage>
        <taxon>Eukaryota</taxon>
        <taxon>Metazoa</taxon>
        <taxon>Ecdysozoa</taxon>
        <taxon>Arthropoda</taxon>
        <taxon>Hexapoda</taxon>
        <taxon>Insecta</taxon>
        <taxon>Pterygota</taxon>
        <taxon>Neoptera</taxon>
        <taxon>Paraneoptera</taxon>
        <taxon>Hemiptera</taxon>
        <taxon>Sternorrhyncha</taxon>
        <taxon>Aphidomorpha</taxon>
        <taxon>Aphidoidea</taxon>
        <taxon>Aphididae</taxon>
        <taxon>Macrosiphini</taxon>
        <taxon>Acyrthosiphon</taxon>
    </lineage>
</organism>
<dbReference type="InterPro" id="IPR022812">
    <property type="entry name" value="Dynamin"/>
</dbReference>
<dbReference type="PROSITE" id="PS00410">
    <property type="entry name" value="G_DYNAMIN_1"/>
    <property type="match status" value="1"/>
</dbReference>
<sequence>MQSLIQVVNKLQDVFAVVGEQQIADLPQIVVVGTQSSGKSSVLESIVGKSFLPRGTGIVTRAPLVIQMIRYTEETKQTMLMSHNIEDNESITEWVEFLHMQNHFFFDFDSVRNEIESRTNILAGNNKGITNSQILMKIHTNRYDLTFVDLPGITKVAVGDQPEDIDEQIQKLIISYVSKANSIILAVVTANTDPSTSESLQIAKKMDPDGIRTIAVVTKLDLIDEGTLQDTKDLLCGRRIPVKLGIIGVVNRSQKDIVENKSMDATLTSETEFLKTNYPDICTKHGNKALARTLQMILITHIKKVYPKLKAELEDMKNKLGRKLMLLHTPDNKVSFVIGLLKDISKSYEDTVNGNQNDVSVDEVIGGASVSRIIQQKYLKTINAIDPLQDLTNENIATILLNTSGTSQSTFVNEKALQKILSRQLKNLIEPSLDCVELVRSEMLNILNSIDIRLLDTLRRYPQLNEDVRNVFEKLLEENVKNIKDFIESYIESYQECLDTANPDFIFEIIKSNSTIQEEILAAANINNYKDDSDSSSDGNWKDMSQNKKIELNRIQMLNQLLSGLNNNDESLESSEQVKLHRDLSQCYFEFIRKIVRDFVPKRIKHKMINCFLKVLDKRLNEEIFQTYLIEKKIDEVLLEDESFQKDRKDLDTKLDAVMKALKNMIDIQYL</sequence>
<dbReference type="PRINTS" id="PR00195">
    <property type="entry name" value="DYNAMIN"/>
</dbReference>
<keyword evidence="6" id="KW-1185">Reference proteome</keyword>
<dbReference type="GO" id="GO:0005874">
    <property type="term" value="C:microtubule"/>
    <property type="evidence" value="ECO:0007669"/>
    <property type="project" value="TreeGrafter"/>
</dbReference>
<dbReference type="GO" id="GO:0016020">
    <property type="term" value="C:membrane"/>
    <property type="evidence" value="ECO:0007669"/>
    <property type="project" value="TreeGrafter"/>
</dbReference>
<evidence type="ECO:0000313" key="5">
    <source>
        <dbReference type="EnsemblMetazoa" id="XP_029342552.1"/>
    </source>
</evidence>
<dbReference type="PANTHER" id="PTHR11566">
    <property type="entry name" value="DYNAMIN"/>
    <property type="match status" value="1"/>
</dbReference>
<dbReference type="GO" id="GO:0003924">
    <property type="term" value="F:GTPase activity"/>
    <property type="evidence" value="ECO:0007669"/>
    <property type="project" value="InterPro"/>
</dbReference>
<dbReference type="InterPro" id="IPR027417">
    <property type="entry name" value="P-loop_NTPase"/>
</dbReference>
<feature type="domain" description="Dynamin-type G" evidence="4">
    <location>
        <begin position="23"/>
        <end position="307"/>
    </location>
</feature>
<name>A0A8R2JMU0_ACYPI</name>
<dbReference type="KEGG" id="api:100162764"/>
<dbReference type="Pfam" id="PF01031">
    <property type="entry name" value="Dynamin_M"/>
    <property type="match status" value="1"/>
</dbReference>
<dbReference type="PROSITE" id="PS51718">
    <property type="entry name" value="G_DYNAMIN_2"/>
    <property type="match status" value="1"/>
</dbReference>
<dbReference type="AlphaFoldDB" id="A0A8R2JMU0"/>
<evidence type="ECO:0000259" key="4">
    <source>
        <dbReference type="PROSITE" id="PS51718"/>
    </source>
</evidence>
<keyword evidence="2 3" id="KW-0342">GTP-binding</keyword>
<dbReference type="InterPro" id="IPR019762">
    <property type="entry name" value="Dynamin_GTPase_CS"/>
</dbReference>
<dbReference type="CDD" id="cd08771">
    <property type="entry name" value="DLP_1"/>
    <property type="match status" value="1"/>
</dbReference>
<comment type="similarity">
    <text evidence="3">Belongs to the TRAFAC class dynamin-like GTPase superfamily. Dynamin/Fzo/YdjA family.</text>
</comment>
<proteinExistence type="inferred from homology"/>
<dbReference type="SUPFAM" id="SSF52540">
    <property type="entry name" value="P-loop containing nucleoside triphosphate hydrolases"/>
    <property type="match status" value="1"/>
</dbReference>
<evidence type="ECO:0000256" key="1">
    <source>
        <dbReference type="ARBA" id="ARBA00022741"/>
    </source>
</evidence>
<dbReference type="GO" id="GO:0008017">
    <property type="term" value="F:microtubule binding"/>
    <property type="evidence" value="ECO:0007669"/>
    <property type="project" value="TreeGrafter"/>
</dbReference>
<dbReference type="Gene3D" id="1.20.120.1240">
    <property type="entry name" value="Dynamin, middle domain"/>
    <property type="match status" value="1"/>
</dbReference>
<reference evidence="5" key="2">
    <citation type="submission" date="2022-06" db="UniProtKB">
        <authorList>
            <consortium name="EnsemblMetazoa"/>
        </authorList>
    </citation>
    <scope>IDENTIFICATION</scope>
</reference>
<dbReference type="InterPro" id="IPR030381">
    <property type="entry name" value="G_DYNAMIN_dom"/>
</dbReference>
<evidence type="ECO:0000256" key="2">
    <source>
        <dbReference type="ARBA" id="ARBA00023134"/>
    </source>
</evidence>
<dbReference type="InterPro" id="IPR003130">
    <property type="entry name" value="GED"/>
</dbReference>
<dbReference type="Pfam" id="PF00350">
    <property type="entry name" value="Dynamin_N"/>
    <property type="match status" value="1"/>
</dbReference>
<dbReference type="EnsemblMetazoa" id="XM_029486692.1">
    <property type="protein sequence ID" value="XP_029342552.1"/>
    <property type="gene ID" value="LOC100162764"/>
</dbReference>
<protein>
    <recommendedName>
        <fullName evidence="4">Dynamin-type G domain-containing protein</fullName>
    </recommendedName>
</protein>
<dbReference type="GeneID" id="100162764"/>